<dbReference type="Proteomes" id="UP000886829">
    <property type="component" value="Unassembled WGS sequence"/>
</dbReference>
<dbReference type="InterPro" id="IPR027417">
    <property type="entry name" value="P-loop_NTPase"/>
</dbReference>
<dbReference type="InterPro" id="IPR050835">
    <property type="entry name" value="ABC_transporter_sub-D"/>
</dbReference>
<evidence type="ECO:0000256" key="5">
    <source>
        <dbReference type="ARBA" id="ARBA00022840"/>
    </source>
</evidence>
<proteinExistence type="predicted"/>
<evidence type="ECO:0000256" key="4">
    <source>
        <dbReference type="ARBA" id="ARBA00022741"/>
    </source>
</evidence>
<evidence type="ECO:0000313" key="13">
    <source>
        <dbReference type="Proteomes" id="UP000886829"/>
    </source>
</evidence>
<feature type="transmembrane region" description="Helical" evidence="9">
    <location>
        <begin position="325"/>
        <end position="349"/>
    </location>
</feature>
<name>A0A9D2B097_9GAMM</name>
<reference evidence="12" key="2">
    <citation type="submission" date="2021-04" db="EMBL/GenBank/DDBJ databases">
        <authorList>
            <person name="Gilroy R."/>
        </authorList>
    </citation>
    <scope>NUCLEOTIDE SEQUENCE</scope>
    <source>
        <strain evidence="12">USASDec5-558</strain>
    </source>
</reference>
<feature type="transmembrane region" description="Helical" evidence="9">
    <location>
        <begin position="123"/>
        <end position="142"/>
    </location>
</feature>
<dbReference type="SUPFAM" id="SSF90123">
    <property type="entry name" value="ABC transporter transmembrane region"/>
    <property type="match status" value="1"/>
</dbReference>
<sequence length="628" mass="69939">MQQNQDLDPKASAPAQEQGAQHAAGAAAAAAAGSASTSGAGVGVGAGGKPIDSLPLKVTLKIFGRMLKSYWCSKDSLKSWFLLLAIIALTGGSVYIATSINTWYKTFWDVIQQYDLDGFKQQIVVFIILASIHVLVSVYNAYLKSCLAINWRTWLTGKTMDRWLQSDNYYKLQLLDKNTDNPDQRIAEDLNLFVSATIVLILGTATDIAMLFTFGVVLWNLSSAVTITVWGYQVSLPDGYMCYLALLYAILGTALTFYLGRPLVRLNFRQQRYEADFRFSLIRVRENGESIALYKGDKEEGKYLRHSFADLVANYIKLIVCTKRLGFLTLGYAQTAVIFPILISAPLYFAKIITMGSIMQINSAFGRVQDSLSTLVSNFNSWASWKSVVDRLSLFYMSLEEVERIACLKTPQDRSALEVEKLELKSPRGQLLLEDLNLSLKQGQSLLIRGPSGCGKSTLIKAIAGIWPYADGEVHYIHDSQALFLSQKPYLPQGTLRLAASYPSAPETEGQTEHYFKLLGLEHLIPHLDEVDIWSHILSLGEQQRVAVVRALINKPQILFLDEASSAMDELTEKKAYELLRQELPDTIIISVGHRSTLLQQHELVLTYLSKNGDYKLQSTAEAQQALV</sequence>
<reference evidence="12" key="1">
    <citation type="journal article" date="2021" name="PeerJ">
        <title>Extensive microbial diversity within the chicken gut microbiome revealed by metagenomics and culture.</title>
        <authorList>
            <person name="Gilroy R."/>
            <person name="Ravi A."/>
            <person name="Getino M."/>
            <person name="Pursley I."/>
            <person name="Horton D.L."/>
            <person name="Alikhan N.F."/>
            <person name="Baker D."/>
            <person name="Gharbi K."/>
            <person name="Hall N."/>
            <person name="Watson M."/>
            <person name="Adriaenssens E.M."/>
            <person name="Foster-Nyarko E."/>
            <person name="Jarju S."/>
            <person name="Secka A."/>
            <person name="Antonio M."/>
            <person name="Oren A."/>
            <person name="Chaudhuri R.R."/>
            <person name="La Ragione R."/>
            <person name="Hildebrand F."/>
            <person name="Pallen M.J."/>
        </authorList>
    </citation>
    <scope>NUCLEOTIDE SEQUENCE</scope>
    <source>
        <strain evidence="12">USASDec5-558</strain>
    </source>
</reference>
<keyword evidence="5 12" id="KW-0067">ATP-binding</keyword>
<dbReference type="GO" id="GO:0005886">
    <property type="term" value="C:plasma membrane"/>
    <property type="evidence" value="ECO:0007669"/>
    <property type="project" value="UniProtKB-SubCell"/>
</dbReference>
<keyword evidence="3 9" id="KW-0812">Transmembrane</keyword>
<dbReference type="SUPFAM" id="SSF52540">
    <property type="entry name" value="P-loop containing nucleoside triphosphate hydrolases"/>
    <property type="match status" value="1"/>
</dbReference>
<protein>
    <submittedName>
        <fullName evidence="12">ABC transporter ATP-binding protein/permease</fullName>
    </submittedName>
</protein>
<gene>
    <name evidence="12" type="ORF">H9850_03020</name>
</gene>
<comment type="subcellular location">
    <subcellularLocation>
        <location evidence="1">Cell membrane</location>
        <topology evidence="1">Multi-pass membrane protein</topology>
    </subcellularLocation>
</comment>
<dbReference type="PANTHER" id="PTHR11384">
    <property type="entry name" value="ATP-BINDING CASSETTE, SUB-FAMILY D MEMBER"/>
    <property type="match status" value="1"/>
</dbReference>
<keyword evidence="7 9" id="KW-0472">Membrane</keyword>
<evidence type="ECO:0000259" key="11">
    <source>
        <dbReference type="PROSITE" id="PS50929"/>
    </source>
</evidence>
<organism evidence="12 13">
    <name type="scientific">Candidatus Anaerobiospirillum pullistercoris</name>
    <dbReference type="NCBI Taxonomy" id="2838452"/>
    <lineage>
        <taxon>Bacteria</taxon>
        <taxon>Pseudomonadati</taxon>
        <taxon>Pseudomonadota</taxon>
        <taxon>Gammaproteobacteria</taxon>
        <taxon>Aeromonadales</taxon>
        <taxon>Succinivibrionaceae</taxon>
        <taxon>Anaerobiospirillum</taxon>
    </lineage>
</organism>
<feature type="domain" description="ABC transmembrane type-1" evidence="11">
    <location>
        <begin position="80"/>
        <end position="384"/>
    </location>
</feature>
<dbReference type="PROSITE" id="PS50893">
    <property type="entry name" value="ABC_TRANSPORTER_2"/>
    <property type="match status" value="1"/>
</dbReference>
<dbReference type="GO" id="GO:0016887">
    <property type="term" value="F:ATP hydrolysis activity"/>
    <property type="evidence" value="ECO:0007669"/>
    <property type="project" value="InterPro"/>
</dbReference>
<dbReference type="InterPro" id="IPR011527">
    <property type="entry name" value="ABC1_TM_dom"/>
</dbReference>
<dbReference type="Gene3D" id="1.20.1560.10">
    <property type="entry name" value="ABC transporter type 1, transmembrane domain"/>
    <property type="match status" value="1"/>
</dbReference>
<comment type="caution">
    <text evidence="12">The sequence shown here is derived from an EMBL/GenBank/DDBJ whole genome shotgun (WGS) entry which is preliminary data.</text>
</comment>
<evidence type="ECO:0000256" key="3">
    <source>
        <dbReference type="ARBA" id="ARBA00022692"/>
    </source>
</evidence>
<evidence type="ECO:0000256" key="6">
    <source>
        <dbReference type="ARBA" id="ARBA00022989"/>
    </source>
</evidence>
<dbReference type="EMBL" id="DXEV01000056">
    <property type="protein sequence ID" value="HIX56425.1"/>
    <property type="molecule type" value="Genomic_DNA"/>
</dbReference>
<feature type="transmembrane region" description="Helical" evidence="9">
    <location>
        <begin position="240"/>
        <end position="260"/>
    </location>
</feature>
<dbReference type="GO" id="GO:0140359">
    <property type="term" value="F:ABC-type transporter activity"/>
    <property type="evidence" value="ECO:0007669"/>
    <property type="project" value="InterPro"/>
</dbReference>
<dbReference type="InterPro" id="IPR017871">
    <property type="entry name" value="ABC_transporter-like_CS"/>
</dbReference>
<dbReference type="AlphaFoldDB" id="A0A9D2B097"/>
<dbReference type="SMART" id="SM00382">
    <property type="entry name" value="AAA"/>
    <property type="match status" value="1"/>
</dbReference>
<feature type="transmembrane region" description="Helical" evidence="9">
    <location>
        <begin position="80"/>
        <end position="103"/>
    </location>
</feature>
<keyword evidence="6 9" id="KW-1133">Transmembrane helix</keyword>
<evidence type="ECO:0000259" key="10">
    <source>
        <dbReference type="PROSITE" id="PS50893"/>
    </source>
</evidence>
<evidence type="ECO:0000256" key="8">
    <source>
        <dbReference type="SAM" id="MobiDB-lite"/>
    </source>
</evidence>
<dbReference type="InterPro" id="IPR003593">
    <property type="entry name" value="AAA+_ATPase"/>
</dbReference>
<evidence type="ECO:0000256" key="1">
    <source>
        <dbReference type="ARBA" id="ARBA00004651"/>
    </source>
</evidence>
<dbReference type="GO" id="GO:0005524">
    <property type="term" value="F:ATP binding"/>
    <property type="evidence" value="ECO:0007669"/>
    <property type="project" value="UniProtKB-KW"/>
</dbReference>
<feature type="compositionally biased region" description="Low complexity" evidence="8">
    <location>
        <begin position="13"/>
        <end position="24"/>
    </location>
</feature>
<dbReference type="CDD" id="cd03223">
    <property type="entry name" value="ABCD_peroxisomal_ALDP"/>
    <property type="match status" value="1"/>
</dbReference>
<dbReference type="Pfam" id="PF00005">
    <property type="entry name" value="ABC_tran"/>
    <property type="match status" value="1"/>
</dbReference>
<evidence type="ECO:0000256" key="2">
    <source>
        <dbReference type="ARBA" id="ARBA00022448"/>
    </source>
</evidence>
<feature type="transmembrane region" description="Helical" evidence="9">
    <location>
        <begin position="192"/>
        <end position="220"/>
    </location>
</feature>
<feature type="domain" description="ABC transporter" evidence="10">
    <location>
        <begin position="417"/>
        <end position="626"/>
    </location>
</feature>
<dbReference type="PROSITE" id="PS50929">
    <property type="entry name" value="ABC_TM1F"/>
    <property type="match status" value="1"/>
</dbReference>
<dbReference type="PANTHER" id="PTHR11384:SF59">
    <property type="entry name" value="LYSOSOMAL COBALAMIN TRANSPORTER ABCD4"/>
    <property type="match status" value="1"/>
</dbReference>
<keyword evidence="2" id="KW-0813">Transport</keyword>
<evidence type="ECO:0000313" key="12">
    <source>
        <dbReference type="EMBL" id="HIX56425.1"/>
    </source>
</evidence>
<dbReference type="Pfam" id="PF06472">
    <property type="entry name" value="ABC_membrane_2"/>
    <property type="match status" value="1"/>
</dbReference>
<evidence type="ECO:0000256" key="7">
    <source>
        <dbReference type="ARBA" id="ARBA00023136"/>
    </source>
</evidence>
<evidence type="ECO:0000256" key="9">
    <source>
        <dbReference type="SAM" id="Phobius"/>
    </source>
</evidence>
<dbReference type="InterPro" id="IPR036640">
    <property type="entry name" value="ABC1_TM_sf"/>
</dbReference>
<dbReference type="Gene3D" id="3.40.50.300">
    <property type="entry name" value="P-loop containing nucleotide triphosphate hydrolases"/>
    <property type="match status" value="1"/>
</dbReference>
<keyword evidence="4" id="KW-0547">Nucleotide-binding</keyword>
<dbReference type="PROSITE" id="PS00211">
    <property type="entry name" value="ABC_TRANSPORTER_1"/>
    <property type="match status" value="1"/>
</dbReference>
<accession>A0A9D2B097</accession>
<feature type="region of interest" description="Disordered" evidence="8">
    <location>
        <begin position="1"/>
        <end position="24"/>
    </location>
</feature>
<dbReference type="InterPro" id="IPR003439">
    <property type="entry name" value="ABC_transporter-like_ATP-bd"/>
</dbReference>